<feature type="transmembrane region" description="Helical" evidence="1">
    <location>
        <begin position="373"/>
        <end position="398"/>
    </location>
</feature>
<feature type="transmembrane region" description="Helical" evidence="1">
    <location>
        <begin position="102"/>
        <end position="129"/>
    </location>
</feature>
<keyword evidence="1" id="KW-0812">Transmembrane</keyword>
<dbReference type="Proteomes" id="UP000322159">
    <property type="component" value="Chromosome"/>
</dbReference>
<dbReference type="AlphaFoldDB" id="A0A5C1Y5Y5"/>
<dbReference type="EMBL" id="CP043504">
    <property type="protein sequence ID" value="QEO08719.1"/>
    <property type="molecule type" value="Genomic_DNA"/>
</dbReference>
<dbReference type="OrthoDB" id="3261041at2"/>
<feature type="transmembrane region" description="Helical" evidence="1">
    <location>
        <begin position="302"/>
        <end position="322"/>
    </location>
</feature>
<evidence type="ECO:0000313" key="3">
    <source>
        <dbReference type="Proteomes" id="UP000322159"/>
    </source>
</evidence>
<dbReference type="RefSeq" id="WP_149324152.1">
    <property type="nucleotide sequence ID" value="NZ_CP043504.1"/>
</dbReference>
<accession>A0A5C1Y5Y5</accession>
<feature type="transmembrane region" description="Helical" evidence="1">
    <location>
        <begin position="404"/>
        <end position="428"/>
    </location>
</feature>
<feature type="transmembrane region" description="Helical" evidence="1">
    <location>
        <begin position="169"/>
        <end position="193"/>
    </location>
</feature>
<feature type="transmembrane region" description="Helical" evidence="1">
    <location>
        <begin position="234"/>
        <end position="252"/>
    </location>
</feature>
<keyword evidence="1" id="KW-0472">Membrane</keyword>
<evidence type="ECO:0000256" key="1">
    <source>
        <dbReference type="SAM" id="Phobius"/>
    </source>
</evidence>
<keyword evidence="1" id="KW-1133">Transmembrane helix</keyword>
<protein>
    <recommendedName>
        <fullName evidence="4">Transporter</fullName>
    </recommendedName>
</protein>
<feature type="transmembrane region" description="Helical" evidence="1">
    <location>
        <begin position="59"/>
        <end position="81"/>
    </location>
</feature>
<feature type="transmembrane region" description="Helical" evidence="1">
    <location>
        <begin position="21"/>
        <end position="47"/>
    </location>
</feature>
<sequence length="525" mass="53012">MVATVLRLRYRILGNMLGRSVWQLVGFVVGALSAAGALVGIAVALALTGLAGLDATRTLVTMGGALLMIGWGVAPLLAGGVDTTVDAERLAPFPMSTRQVMVALTAIGFAGIPGIATALGVLSVLGAWIHWPLAVVAAIICLPLGVLSCVLVSRAVASFSSRRGRRLGDLLGLVAFGALVLVGPILSGLIGLVGGSGAGVVERAADVVAAISWTPVGAVWAVPGDLAAGEIGPAALKLLIALGTLAVVWLLWRRNVRSAAVAPRRQASARAGRLSWFGLLPTGPTGASWARALRYWLGDPRYLRNLLIVAVLPALIAFGLGGELRGPFFAFVGVLPALLLGLVPYADVAFDGTSFATVLATGVPGRADRAGRLLAAASVGVPLVVVVAVVTVAFSGSWSLLPGVLGSCVGSLLIGLGICAISSAYIVIPVPASGDNIFKRVPGATFTTALALLALTALSGALTAPAVAFTIVSAVVGDPLWSWVGLVVGLAFGVSASLAGIAIGGRVFDRTGPLLLARVRAIVGY</sequence>
<feature type="transmembrane region" description="Helical" evidence="1">
    <location>
        <begin position="328"/>
        <end position="346"/>
    </location>
</feature>
<keyword evidence="3" id="KW-1185">Reference proteome</keyword>
<feature type="transmembrane region" description="Helical" evidence="1">
    <location>
        <begin position="449"/>
        <end position="474"/>
    </location>
</feature>
<gene>
    <name evidence="2" type="ORF">FLP23_00990</name>
</gene>
<feature type="transmembrane region" description="Helical" evidence="1">
    <location>
        <begin position="135"/>
        <end position="157"/>
    </location>
</feature>
<proteinExistence type="predicted"/>
<organism evidence="2 3">
    <name type="scientific">Protaetiibacter larvae</name>
    <dbReference type="NCBI Taxonomy" id="2592654"/>
    <lineage>
        <taxon>Bacteria</taxon>
        <taxon>Bacillati</taxon>
        <taxon>Actinomycetota</taxon>
        <taxon>Actinomycetes</taxon>
        <taxon>Micrococcales</taxon>
        <taxon>Microbacteriaceae</taxon>
        <taxon>Protaetiibacter</taxon>
    </lineage>
</organism>
<evidence type="ECO:0000313" key="2">
    <source>
        <dbReference type="EMBL" id="QEO08719.1"/>
    </source>
</evidence>
<dbReference type="KEGG" id="lyk:FLP23_00990"/>
<reference evidence="2 3" key="1">
    <citation type="submission" date="2019-09" db="EMBL/GenBank/DDBJ databases">
        <title>Genome sequencing of strain KACC 19322.</title>
        <authorList>
            <person name="Heo J."/>
            <person name="Kim S.-J."/>
            <person name="Kim J.-S."/>
            <person name="Hong S.-B."/>
            <person name="Kwon S.-W."/>
        </authorList>
    </citation>
    <scope>NUCLEOTIDE SEQUENCE [LARGE SCALE GENOMIC DNA]</scope>
    <source>
        <strain evidence="2 3">KACC 19322</strain>
    </source>
</reference>
<name>A0A5C1Y5Y5_9MICO</name>
<evidence type="ECO:0008006" key="4">
    <source>
        <dbReference type="Google" id="ProtNLM"/>
    </source>
</evidence>
<feature type="transmembrane region" description="Helical" evidence="1">
    <location>
        <begin position="480"/>
        <end position="503"/>
    </location>
</feature>